<evidence type="ECO:0000313" key="3">
    <source>
        <dbReference type="Proteomes" id="UP000294616"/>
    </source>
</evidence>
<gene>
    <name evidence="2" type="ORF">C8N28_1268</name>
</gene>
<comment type="caution">
    <text evidence="2">The sequence shown here is derived from an EMBL/GenBank/DDBJ whole genome shotgun (WGS) entry which is preliminary data.</text>
</comment>
<name>A0A4R1LW90_9SPHI</name>
<keyword evidence="3" id="KW-1185">Reference proteome</keyword>
<dbReference type="AlphaFoldDB" id="A0A4R1LW90"/>
<feature type="transmembrane region" description="Helical" evidence="1">
    <location>
        <begin position="53"/>
        <end position="73"/>
    </location>
</feature>
<keyword evidence="1" id="KW-1133">Transmembrane helix</keyword>
<accession>A0A4R1LW90</accession>
<reference evidence="2 3" key="1">
    <citation type="submission" date="2019-03" db="EMBL/GenBank/DDBJ databases">
        <title>Genomic Encyclopedia of Archaeal and Bacterial Type Strains, Phase II (KMG-II): from individual species to whole genera.</title>
        <authorList>
            <person name="Goeker M."/>
        </authorList>
    </citation>
    <scope>NUCLEOTIDE SEQUENCE [LARGE SCALE GENOMIC DNA]</scope>
    <source>
        <strain evidence="2 3">DSM 22554</strain>
    </source>
</reference>
<dbReference type="OrthoDB" id="963379at2"/>
<dbReference type="Pfam" id="PF11297">
    <property type="entry name" value="DUF3098"/>
    <property type="match status" value="1"/>
</dbReference>
<sequence>MAQKTKETTQKNQSSGMVFGKINYQFMLASILVVALGFFLMSGTTDIYSFTKITLAPIVVIIGFALGFVSILIRPKRN</sequence>
<protein>
    <recommendedName>
        <fullName evidence="4">DUF3098 family protein</fullName>
    </recommendedName>
</protein>
<organism evidence="2 3">
    <name type="scientific">Albibacterium bauzanense</name>
    <dbReference type="NCBI Taxonomy" id="653929"/>
    <lineage>
        <taxon>Bacteria</taxon>
        <taxon>Pseudomonadati</taxon>
        <taxon>Bacteroidota</taxon>
        <taxon>Sphingobacteriia</taxon>
        <taxon>Sphingobacteriales</taxon>
        <taxon>Sphingobacteriaceae</taxon>
        <taxon>Albibacterium</taxon>
    </lineage>
</organism>
<dbReference type="RefSeq" id="WP_132222730.1">
    <property type="nucleotide sequence ID" value="NZ_SMGO01000002.1"/>
</dbReference>
<evidence type="ECO:0000256" key="1">
    <source>
        <dbReference type="SAM" id="Phobius"/>
    </source>
</evidence>
<keyword evidence="1" id="KW-0472">Membrane</keyword>
<feature type="transmembrane region" description="Helical" evidence="1">
    <location>
        <begin position="21"/>
        <end position="41"/>
    </location>
</feature>
<keyword evidence="1" id="KW-0812">Transmembrane</keyword>
<proteinExistence type="predicted"/>
<evidence type="ECO:0008006" key="4">
    <source>
        <dbReference type="Google" id="ProtNLM"/>
    </source>
</evidence>
<evidence type="ECO:0000313" key="2">
    <source>
        <dbReference type="EMBL" id="TCK82684.1"/>
    </source>
</evidence>
<dbReference type="Proteomes" id="UP000294616">
    <property type="component" value="Unassembled WGS sequence"/>
</dbReference>
<dbReference type="InterPro" id="IPR021448">
    <property type="entry name" value="DUF3098"/>
</dbReference>
<dbReference type="EMBL" id="SMGO01000002">
    <property type="protein sequence ID" value="TCK82684.1"/>
    <property type="molecule type" value="Genomic_DNA"/>
</dbReference>